<evidence type="ECO:0000313" key="3">
    <source>
        <dbReference type="EMBL" id="GFT69001.1"/>
    </source>
</evidence>
<dbReference type="AlphaFoldDB" id="A0A8X6PK45"/>
<organism evidence="3 4">
    <name type="scientific">Nephila pilipes</name>
    <name type="common">Giant wood spider</name>
    <name type="synonym">Nephila maculata</name>
    <dbReference type="NCBI Taxonomy" id="299642"/>
    <lineage>
        <taxon>Eukaryota</taxon>
        <taxon>Metazoa</taxon>
        <taxon>Ecdysozoa</taxon>
        <taxon>Arthropoda</taxon>
        <taxon>Chelicerata</taxon>
        <taxon>Arachnida</taxon>
        <taxon>Araneae</taxon>
        <taxon>Araneomorphae</taxon>
        <taxon>Entelegynae</taxon>
        <taxon>Araneoidea</taxon>
        <taxon>Nephilidae</taxon>
        <taxon>Nephila</taxon>
    </lineage>
</organism>
<dbReference type="EMBL" id="BMAW01116069">
    <property type="protein sequence ID" value="GFT69001.1"/>
    <property type="molecule type" value="Genomic_DNA"/>
</dbReference>
<dbReference type="PROSITE" id="PS50158">
    <property type="entry name" value="ZF_CCHC"/>
    <property type="match status" value="1"/>
</dbReference>
<keyword evidence="1" id="KW-0862">Zinc</keyword>
<keyword evidence="4" id="KW-1185">Reference proteome</keyword>
<dbReference type="SMART" id="SM00343">
    <property type="entry name" value="ZnF_C2HC"/>
    <property type="match status" value="1"/>
</dbReference>
<name>A0A8X6PK45_NEPPI</name>
<evidence type="ECO:0000256" key="1">
    <source>
        <dbReference type="PROSITE-ProRule" id="PRU00047"/>
    </source>
</evidence>
<proteinExistence type="predicted"/>
<reference evidence="3" key="1">
    <citation type="submission" date="2020-08" db="EMBL/GenBank/DDBJ databases">
        <title>Multicomponent nature underlies the extraordinary mechanical properties of spider dragline silk.</title>
        <authorList>
            <person name="Kono N."/>
            <person name="Nakamura H."/>
            <person name="Mori M."/>
            <person name="Yoshida Y."/>
            <person name="Ohtoshi R."/>
            <person name="Malay A.D."/>
            <person name="Moran D.A.P."/>
            <person name="Tomita M."/>
            <person name="Numata K."/>
            <person name="Arakawa K."/>
        </authorList>
    </citation>
    <scope>NUCLEOTIDE SEQUENCE</scope>
</reference>
<dbReference type="GO" id="GO:0008270">
    <property type="term" value="F:zinc ion binding"/>
    <property type="evidence" value="ECO:0007669"/>
    <property type="project" value="UniProtKB-KW"/>
</dbReference>
<dbReference type="Pfam" id="PF00098">
    <property type="entry name" value="zf-CCHC"/>
    <property type="match status" value="1"/>
</dbReference>
<evidence type="ECO:0000259" key="2">
    <source>
        <dbReference type="PROSITE" id="PS50158"/>
    </source>
</evidence>
<dbReference type="GO" id="GO:0003676">
    <property type="term" value="F:nucleic acid binding"/>
    <property type="evidence" value="ECO:0007669"/>
    <property type="project" value="InterPro"/>
</dbReference>
<protein>
    <recommendedName>
        <fullName evidence="2">CCHC-type domain-containing protein</fullName>
    </recommendedName>
</protein>
<dbReference type="Proteomes" id="UP000887013">
    <property type="component" value="Unassembled WGS sequence"/>
</dbReference>
<keyword evidence="1" id="KW-0479">Metal-binding</keyword>
<feature type="domain" description="CCHC-type" evidence="2">
    <location>
        <begin position="3"/>
        <end position="18"/>
    </location>
</feature>
<comment type="caution">
    <text evidence="3">The sequence shown here is derived from an EMBL/GenBank/DDBJ whole genome shotgun (WGS) entry which is preliminary data.</text>
</comment>
<gene>
    <name evidence="3" type="ORF">NPIL_677781</name>
</gene>
<accession>A0A8X6PK45</accession>
<sequence>MLRKCYKCHKPEHFVRDCSSGGDGRGGGYRGDSSFKFHLKFPVTTMAEVATLLENVTSLTRLATLVERLFTLVENTTKVTEE</sequence>
<dbReference type="InterPro" id="IPR001878">
    <property type="entry name" value="Znf_CCHC"/>
</dbReference>
<evidence type="ECO:0000313" key="4">
    <source>
        <dbReference type="Proteomes" id="UP000887013"/>
    </source>
</evidence>
<keyword evidence="1" id="KW-0863">Zinc-finger</keyword>
<dbReference type="Gene3D" id="4.10.60.10">
    <property type="entry name" value="Zinc finger, CCHC-type"/>
    <property type="match status" value="1"/>
</dbReference>